<protein>
    <submittedName>
        <fullName evidence="2">Uncharacterized protein</fullName>
    </submittedName>
</protein>
<feature type="region of interest" description="Disordered" evidence="1">
    <location>
        <begin position="20"/>
        <end position="45"/>
    </location>
</feature>
<evidence type="ECO:0000256" key="1">
    <source>
        <dbReference type="SAM" id="MobiDB-lite"/>
    </source>
</evidence>
<dbReference type="Proteomes" id="UP000002971">
    <property type="component" value="Unassembled WGS sequence"/>
</dbReference>
<dbReference type="EMBL" id="AFOJ01000007">
    <property type="protein sequence ID" value="EGM50266.1"/>
    <property type="molecule type" value="Genomic_DNA"/>
</dbReference>
<gene>
    <name evidence="2" type="ORF">LRU_01947</name>
</gene>
<name>F7R2L6_9LACO</name>
<proteinExistence type="predicted"/>
<sequence length="45" mass="4970">MSFFSGTPALFFQSTRPLELPPQTKEEAADAVSNRMSLTRIPSDP</sequence>
<reference evidence="2 3" key="1">
    <citation type="journal article" date="2011" name="J. Bacteriol.">
        <title>Genome Sequence of Lactobacillus ruminis SPM0211, Isolated from a Fecal Sample from a Healthy Korean.</title>
        <authorList>
            <person name="Lee S."/>
            <person name="Cho Y.J."/>
            <person name="Lee A.H."/>
            <person name="Chun J."/>
            <person name="Ha N.J."/>
            <person name="Ko G."/>
        </authorList>
    </citation>
    <scope>NUCLEOTIDE SEQUENCE [LARGE SCALE GENOMIC DNA]</scope>
    <source>
        <strain evidence="2 3">SPM0211</strain>
    </source>
</reference>
<evidence type="ECO:0000313" key="3">
    <source>
        <dbReference type="Proteomes" id="UP000002971"/>
    </source>
</evidence>
<organism evidence="2 3">
    <name type="scientific">Ligilactobacillus ruminis SPM0211</name>
    <dbReference type="NCBI Taxonomy" id="1040964"/>
    <lineage>
        <taxon>Bacteria</taxon>
        <taxon>Bacillati</taxon>
        <taxon>Bacillota</taxon>
        <taxon>Bacilli</taxon>
        <taxon>Lactobacillales</taxon>
        <taxon>Lactobacillaceae</taxon>
        <taxon>Ligilactobacillus</taxon>
    </lineage>
</organism>
<accession>F7R2L6</accession>
<dbReference type="AlphaFoldDB" id="F7R2L6"/>
<evidence type="ECO:0000313" key="2">
    <source>
        <dbReference type="EMBL" id="EGM50266.1"/>
    </source>
</evidence>
<comment type="caution">
    <text evidence="2">The sequence shown here is derived from an EMBL/GenBank/DDBJ whole genome shotgun (WGS) entry which is preliminary data.</text>
</comment>